<dbReference type="Gene3D" id="2.60.120.330">
    <property type="entry name" value="B-lactam Antibiotic, Isopenicillin N Synthase, Chain"/>
    <property type="match status" value="1"/>
</dbReference>
<feature type="domain" description="Fe2OG dioxygenase" evidence="4">
    <location>
        <begin position="164"/>
        <end position="266"/>
    </location>
</feature>
<dbReference type="EMBL" id="JARPOI010000001">
    <property type="protein sequence ID" value="KAJ9190100.1"/>
    <property type="molecule type" value="Genomic_DNA"/>
</dbReference>
<protein>
    <recommendedName>
        <fullName evidence="4">Fe2OG dioxygenase domain-containing protein</fullName>
    </recommendedName>
</protein>
<comment type="caution">
    <text evidence="5">The sequence shown here is derived from an EMBL/GenBank/DDBJ whole genome shotgun (WGS) entry which is preliminary data.</text>
</comment>
<dbReference type="Pfam" id="PF14226">
    <property type="entry name" value="DIOX_N"/>
    <property type="match status" value="1"/>
</dbReference>
<dbReference type="InterPro" id="IPR044861">
    <property type="entry name" value="IPNS-like_FE2OG_OXY"/>
</dbReference>
<accession>A0ABQ9NE27</accession>
<dbReference type="InterPro" id="IPR050231">
    <property type="entry name" value="Iron_ascorbate_oxido_reductase"/>
</dbReference>
<evidence type="ECO:0000256" key="2">
    <source>
        <dbReference type="ARBA" id="ARBA00023004"/>
    </source>
</evidence>
<comment type="similarity">
    <text evidence="3">Belongs to the iron/ascorbate-dependent oxidoreductase family.</text>
</comment>
<keyword evidence="6" id="KW-1185">Reference proteome</keyword>
<evidence type="ECO:0000313" key="6">
    <source>
        <dbReference type="Proteomes" id="UP001174677"/>
    </source>
</evidence>
<dbReference type="Pfam" id="PF03171">
    <property type="entry name" value="2OG-FeII_Oxy"/>
    <property type="match status" value="1"/>
</dbReference>
<keyword evidence="2 3" id="KW-0408">Iron</keyword>
<gene>
    <name evidence="5" type="ORF">P3X46_001332</name>
</gene>
<proteinExistence type="inferred from homology"/>
<evidence type="ECO:0000313" key="5">
    <source>
        <dbReference type="EMBL" id="KAJ9190100.1"/>
    </source>
</evidence>
<dbReference type="PRINTS" id="PR00682">
    <property type="entry name" value="IPNSYNTHASE"/>
</dbReference>
<name>A0ABQ9NE27_HEVBR</name>
<dbReference type="InterPro" id="IPR005123">
    <property type="entry name" value="Oxoglu/Fe-dep_dioxygenase_dom"/>
</dbReference>
<evidence type="ECO:0000256" key="1">
    <source>
        <dbReference type="ARBA" id="ARBA00022723"/>
    </source>
</evidence>
<keyword evidence="3" id="KW-0560">Oxidoreductase</keyword>
<evidence type="ECO:0000256" key="3">
    <source>
        <dbReference type="RuleBase" id="RU003682"/>
    </source>
</evidence>
<evidence type="ECO:0000259" key="4">
    <source>
        <dbReference type="PROSITE" id="PS51471"/>
    </source>
</evidence>
<dbReference type="InterPro" id="IPR027443">
    <property type="entry name" value="IPNS-like_sf"/>
</dbReference>
<dbReference type="PANTHER" id="PTHR47990">
    <property type="entry name" value="2-OXOGLUTARATE (2OG) AND FE(II)-DEPENDENT OXYGENASE SUPERFAMILY PROTEIN-RELATED"/>
    <property type="match status" value="1"/>
</dbReference>
<dbReference type="SUPFAM" id="SSF51197">
    <property type="entry name" value="Clavaminate synthase-like"/>
    <property type="match status" value="1"/>
</dbReference>
<dbReference type="Proteomes" id="UP001174677">
    <property type="component" value="Chromosome 1"/>
</dbReference>
<keyword evidence="1 3" id="KW-0479">Metal-binding</keyword>
<sequence>MSPKGPTDFPVIDFSRLDLNPGSNPEEWDSVKSQVLKAAEKYGCFKFVSNKISSELRKAILSDLEEIFALPLEIKMGNTSEIPNAGYIGKTPFTPLFESLGIVDPIALENVESLTNALWPEGKPSFSNNIQSYSKQILEIEKIIRTMVVEGLGLQKYLDEHLNSSASCLRVIKYESPKTNEAEIGLVAHTDHGMIAILYQNQVDGLEVETRTREWIDVKLEPDHFVVIIGESFLAWTNGRIYAPNHRVTMTGKDVRYSVGTFTAFKAGYMVKAPEELVDEEHPLLYKPFDFLEVLKRHQEEVQKSSENPEKAFAPLKAYYGA</sequence>
<organism evidence="5 6">
    <name type="scientific">Hevea brasiliensis</name>
    <name type="common">Para rubber tree</name>
    <name type="synonym">Siphonia brasiliensis</name>
    <dbReference type="NCBI Taxonomy" id="3981"/>
    <lineage>
        <taxon>Eukaryota</taxon>
        <taxon>Viridiplantae</taxon>
        <taxon>Streptophyta</taxon>
        <taxon>Embryophyta</taxon>
        <taxon>Tracheophyta</taxon>
        <taxon>Spermatophyta</taxon>
        <taxon>Magnoliopsida</taxon>
        <taxon>eudicotyledons</taxon>
        <taxon>Gunneridae</taxon>
        <taxon>Pentapetalae</taxon>
        <taxon>rosids</taxon>
        <taxon>fabids</taxon>
        <taxon>Malpighiales</taxon>
        <taxon>Euphorbiaceae</taxon>
        <taxon>Crotonoideae</taxon>
        <taxon>Micrandreae</taxon>
        <taxon>Hevea</taxon>
    </lineage>
</organism>
<dbReference type="InterPro" id="IPR026992">
    <property type="entry name" value="DIOX_N"/>
</dbReference>
<reference evidence="5" key="1">
    <citation type="journal article" date="2023" name="Plant Biotechnol. J.">
        <title>Chromosome-level wild Hevea brasiliensis genome provides new tools for genomic-assisted breeding and valuable loci to elevate rubber yield.</title>
        <authorList>
            <person name="Cheng H."/>
            <person name="Song X."/>
            <person name="Hu Y."/>
            <person name="Wu T."/>
            <person name="Yang Q."/>
            <person name="An Z."/>
            <person name="Feng S."/>
            <person name="Deng Z."/>
            <person name="Wu W."/>
            <person name="Zeng X."/>
            <person name="Tu M."/>
            <person name="Wang X."/>
            <person name="Huang H."/>
        </authorList>
    </citation>
    <scope>NUCLEOTIDE SEQUENCE</scope>
    <source>
        <strain evidence="5">MT/VB/25A 57/8</strain>
    </source>
</reference>
<dbReference type="PROSITE" id="PS51471">
    <property type="entry name" value="FE2OG_OXY"/>
    <property type="match status" value="1"/>
</dbReference>